<proteinExistence type="predicted"/>
<feature type="compositionally biased region" description="Polar residues" evidence="1">
    <location>
        <begin position="93"/>
        <end position="112"/>
    </location>
</feature>
<reference evidence="2 3" key="1">
    <citation type="submission" date="2019-04" db="EMBL/GenBank/DDBJ databases">
        <title>Fungal friends and foes A comparative genomics study of 23 Aspergillus species from section Flavi.</title>
        <authorList>
            <consortium name="DOE Joint Genome Institute"/>
            <person name="Kjaerbolling I."/>
            <person name="Vesth T.C."/>
            <person name="Frisvad J.C."/>
            <person name="Nybo J.L."/>
            <person name="Theobald S."/>
            <person name="Kildgaard S."/>
            <person name="Petersen T.I."/>
            <person name="Kuo A."/>
            <person name="Sato A."/>
            <person name="Lyhne E.K."/>
            <person name="Kogle M.E."/>
            <person name="Wiebenga A."/>
            <person name="Kun R.S."/>
            <person name="Lubbers R.J."/>
            <person name="Makela M.R."/>
            <person name="Barry K."/>
            <person name="Chovatia M."/>
            <person name="Clum A."/>
            <person name="Daum C."/>
            <person name="Haridas S."/>
            <person name="He G."/>
            <person name="LaButti K."/>
            <person name="Lipzen A."/>
            <person name="Mondo S."/>
            <person name="Pangilinan J."/>
            <person name="Riley R."/>
            <person name="Salamov A."/>
            <person name="Simmons B.A."/>
            <person name="Magnuson J.K."/>
            <person name="Henrissat B."/>
            <person name="Mortensen U.H."/>
            <person name="Larsen T.O."/>
            <person name="De vries R.P."/>
            <person name="Grigoriev I.V."/>
            <person name="Machida M."/>
            <person name="Baker S.E."/>
            <person name="Andersen M.R."/>
        </authorList>
    </citation>
    <scope>NUCLEOTIDE SEQUENCE [LARGE SCALE GENOMIC DNA]</scope>
    <source>
        <strain evidence="2 3">CBS 117618</strain>
    </source>
</reference>
<dbReference type="Proteomes" id="UP000326532">
    <property type="component" value="Unassembled WGS sequence"/>
</dbReference>
<dbReference type="EMBL" id="ML735015">
    <property type="protein sequence ID" value="KAB8201733.1"/>
    <property type="molecule type" value="Genomic_DNA"/>
</dbReference>
<gene>
    <name evidence="2" type="ORF">BDV34DRAFT_202195</name>
</gene>
<evidence type="ECO:0000256" key="1">
    <source>
        <dbReference type="SAM" id="MobiDB-lite"/>
    </source>
</evidence>
<evidence type="ECO:0000313" key="3">
    <source>
        <dbReference type="Proteomes" id="UP000326532"/>
    </source>
</evidence>
<feature type="compositionally biased region" description="Polar residues" evidence="1">
    <location>
        <begin position="70"/>
        <end position="80"/>
    </location>
</feature>
<evidence type="ECO:0000313" key="2">
    <source>
        <dbReference type="EMBL" id="KAB8201733.1"/>
    </source>
</evidence>
<dbReference type="VEuPathDB" id="FungiDB:BDV34DRAFT_202195"/>
<organism evidence="2 3">
    <name type="scientific">Aspergillus parasiticus</name>
    <dbReference type="NCBI Taxonomy" id="5067"/>
    <lineage>
        <taxon>Eukaryota</taxon>
        <taxon>Fungi</taxon>
        <taxon>Dikarya</taxon>
        <taxon>Ascomycota</taxon>
        <taxon>Pezizomycotina</taxon>
        <taxon>Eurotiomycetes</taxon>
        <taxon>Eurotiomycetidae</taxon>
        <taxon>Eurotiales</taxon>
        <taxon>Aspergillaceae</taxon>
        <taxon>Aspergillus</taxon>
        <taxon>Aspergillus subgen. Circumdati</taxon>
    </lineage>
</organism>
<dbReference type="AlphaFoldDB" id="A0A5N6DBT3"/>
<accession>A0A5N6DBT3</accession>
<keyword evidence="3" id="KW-1185">Reference proteome</keyword>
<feature type="region of interest" description="Disordered" evidence="1">
    <location>
        <begin position="70"/>
        <end position="135"/>
    </location>
</feature>
<name>A0A5N6DBT3_ASPPA</name>
<protein>
    <submittedName>
        <fullName evidence="2">Uncharacterized protein</fullName>
    </submittedName>
</protein>
<sequence>MIPARGWWEAGAYLAELHLTLCLSLSLVSFSRRFHNSNHSFARSGLVLFIVFWSARAQYYCSSIIRSPSRSHTTLSPIHTETSRDVPKRPFQNPRSSSHSTTCPLTGSNRQSTETKDYDYNFSPHADPRQQKAKPVCKWNTDAKEPLTQIRLVAG</sequence>